<organism evidence="3 4">
    <name type="scientific">candidate division WOR-3 bacterium JGI_Cruoil_03_44_89</name>
    <dbReference type="NCBI Taxonomy" id="1973748"/>
    <lineage>
        <taxon>Bacteria</taxon>
        <taxon>Bacteria division WOR-3</taxon>
    </lineage>
</organism>
<dbReference type="EMBL" id="NOZQ01000051">
    <property type="protein sequence ID" value="OYD16780.1"/>
    <property type="molecule type" value="Genomic_DNA"/>
</dbReference>
<dbReference type="Proteomes" id="UP000215215">
    <property type="component" value="Unassembled WGS sequence"/>
</dbReference>
<reference evidence="3 4" key="1">
    <citation type="submission" date="2017-07" db="EMBL/GenBank/DDBJ databases">
        <title>Recovery of genomes from metagenomes via a dereplication, aggregation, and scoring strategy.</title>
        <authorList>
            <person name="Sieber C.M."/>
            <person name="Probst A.J."/>
            <person name="Sharrar A."/>
            <person name="Thomas B.C."/>
            <person name="Hess M."/>
            <person name="Tringe S.G."/>
            <person name="Banfield J.F."/>
        </authorList>
    </citation>
    <scope>NUCLEOTIDE SEQUENCE [LARGE SCALE GENOMIC DNA]</scope>
    <source>
        <strain evidence="3">JGI_Cruoil_03_44_89</strain>
    </source>
</reference>
<evidence type="ECO:0000256" key="2">
    <source>
        <dbReference type="SAM" id="Phobius"/>
    </source>
</evidence>
<comment type="caution">
    <text evidence="3">The sequence shown here is derived from an EMBL/GenBank/DDBJ whole genome shotgun (WGS) entry which is preliminary data.</text>
</comment>
<feature type="region of interest" description="Disordered" evidence="1">
    <location>
        <begin position="439"/>
        <end position="484"/>
    </location>
</feature>
<evidence type="ECO:0000313" key="4">
    <source>
        <dbReference type="Proteomes" id="UP000215215"/>
    </source>
</evidence>
<evidence type="ECO:0008006" key="5">
    <source>
        <dbReference type="Google" id="ProtNLM"/>
    </source>
</evidence>
<dbReference type="InterPro" id="IPR013783">
    <property type="entry name" value="Ig-like_fold"/>
</dbReference>
<gene>
    <name evidence="3" type="ORF">CH333_02705</name>
</gene>
<dbReference type="Gene3D" id="2.60.40.10">
    <property type="entry name" value="Immunoglobulins"/>
    <property type="match status" value="1"/>
</dbReference>
<proteinExistence type="predicted"/>
<keyword evidence="2" id="KW-0472">Membrane</keyword>
<evidence type="ECO:0000313" key="3">
    <source>
        <dbReference type="EMBL" id="OYD16780.1"/>
    </source>
</evidence>
<keyword evidence="2" id="KW-0812">Transmembrane</keyword>
<evidence type="ECO:0000256" key="1">
    <source>
        <dbReference type="SAM" id="MobiDB-lite"/>
    </source>
</evidence>
<feature type="compositionally biased region" description="Basic and acidic residues" evidence="1">
    <location>
        <begin position="439"/>
        <end position="450"/>
    </location>
</feature>
<name>A0A235BWN8_UNCW3</name>
<accession>A0A235BWN8</accession>
<protein>
    <recommendedName>
        <fullName evidence="5">T9SS type A sorting domain-containing protein</fullName>
    </recommendedName>
</protein>
<sequence>MNYVGIPSWRDANIFGTTNVGALFMNRLILIIIGILMALDVPSVEEHGDRKYRKRGLHNGNLVETLFWNFGEVAWWRKHPSGVWPRGTDHSYMDGITPIVAAEVVLSEGDTIHIVEAGYREHYEEDPITGVEYGWQPISGYSNPYEDKIAMSDDPDSWPASWPDKMNEPDDPGWPGSWNGYFGKRTNADQESYFVMDDYCDHGAAFREKFYCDMYDSSRGGLGMRVEVRGFQWSNVLAEDLIFWHYDITNISTTHYDEVAFGMYVDCGVGGPDDSNDDNAFYDTEMDITYSWDPDGTGQGGWETGYAGYAFLESPGNPYNGIDDDGDGRDCPGPVIDAGVSLPGSFSAGEQCVLIDYDTYKRSVVSMPDTGLVIQHRGILDRIMPDEVLVEIDWNGMDDNLNGLIDENEDIHTGLKYKDWITGGGLNNLLIDEARDDGIDNDSDWNRETDDVGADGVPGTGDRGEGDGIPSPGEPHFDETDKDESDQIGLTAFDRFYIGHGVEYRFDDVIWERIAYYHFDIGEQYPGNTAFLYGSGPFPLPPGKTERFSLALVFGNDLEDLRRNVEVVQKIYNANYNFARPPDKPELRAVAGDGKVTLYWDDAAEYSEDVFADSIGCEPGAYGWRDFEGYRIYRSTDPAFNDCYTITDGQGNPVLYDPLAQFDIKNDVSGFFPIDVNGVQYYMGDNTGLKHSYADYDVKNGQTYYYAVVSYDRGWAEAGMLPSECTKVIKMDVVGNVTLDKNTVVATPRSPAAGYKNAQVDIEHTKGHGTGDIWIDVMDPLLVKENAYRIVFDDTTHQDTTIYSFYDLGGDSLLFTSTYVEGEDFNPVSDGMRLQVRDDTVAWNDSLTGWVEGDCNLLINVDQLYSSPYRRPGFPTSYEIRIDTFGIDTSYLYSNPQYPTNFTVWDVIDSQKVRYYLWEPPGEVDSLLNAGDYIDIWLWVDDHWERAWRVKFFEPGVDSTVNPIRGDWAYIAIDMPFRSGDVFDIKTNSAYIEEALARSDLDRIAVVPNPYCAAAEWEPRRILASGRGERRIYFIHLPQRATIRIYTVSGELVKVIEHDSFIDNGEEPWGLVSKDGMDIAPGIYIYHVDAPGIGEKIGRFAIIK</sequence>
<feature type="transmembrane region" description="Helical" evidence="2">
    <location>
        <begin position="20"/>
        <end position="39"/>
    </location>
</feature>
<dbReference type="AlphaFoldDB" id="A0A235BWN8"/>
<keyword evidence="2" id="KW-1133">Transmembrane helix</keyword>